<evidence type="ECO:0000256" key="2">
    <source>
        <dbReference type="ARBA" id="ARBA00023180"/>
    </source>
</evidence>
<evidence type="ECO:0008006" key="8">
    <source>
        <dbReference type="Google" id="ProtNLM"/>
    </source>
</evidence>
<dbReference type="CDD" id="cd16018">
    <property type="entry name" value="Enpp"/>
    <property type="match status" value="1"/>
</dbReference>
<dbReference type="SUPFAM" id="SSF53649">
    <property type="entry name" value="Alkaline phosphatase-like"/>
    <property type="match status" value="1"/>
</dbReference>
<dbReference type="GO" id="GO:0055120">
    <property type="term" value="C:striated muscle dense body"/>
    <property type="evidence" value="ECO:0007669"/>
    <property type="project" value="TreeGrafter"/>
</dbReference>
<dbReference type="PANTHER" id="PTHR10151:SF114">
    <property type="entry name" value="ECTONUCLEOTIDE PYROPHOSPHATASE_PHOSPHODIESTERASE C27A7.3"/>
    <property type="match status" value="1"/>
</dbReference>
<dbReference type="GO" id="GO:0031674">
    <property type="term" value="C:I band"/>
    <property type="evidence" value="ECO:0007669"/>
    <property type="project" value="TreeGrafter"/>
</dbReference>
<feature type="domain" description="ENPP1-3/EXOG-like endonuclease/phosphodiesterase" evidence="4">
    <location>
        <begin position="502"/>
        <end position="725"/>
    </location>
</feature>
<feature type="domain" description="DNA/RNA non-specific endonuclease/pyrophosphatase/phosphodiesterase" evidence="5">
    <location>
        <begin position="501"/>
        <end position="725"/>
    </location>
</feature>
<keyword evidence="1" id="KW-0378">Hydrolase</keyword>
<gene>
    <name evidence="6" type="ORF">Pcinc_017227</name>
</gene>
<dbReference type="SMART" id="SM00892">
    <property type="entry name" value="Endonuclease_NS"/>
    <property type="match status" value="1"/>
</dbReference>
<dbReference type="InterPro" id="IPR044929">
    <property type="entry name" value="DNA/RNA_non-sp_Endonuclease_sf"/>
</dbReference>
<dbReference type="SMART" id="SM00477">
    <property type="entry name" value="NUC"/>
    <property type="match status" value="1"/>
</dbReference>
<dbReference type="GO" id="GO:0003676">
    <property type="term" value="F:nucleic acid binding"/>
    <property type="evidence" value="ECO:0007669"/>
    <property type="project" value="InterPro"/>
</dbReference>
<dbReference type="SUPFAM" id="SSF54060">
    <property type="entry name" value="His-Me finger endonucleases"/>
    <property type="match status" value="1"/>
</dbReference>
<feature type="signal peptide" evidence="3">
    <location>
        <begin position="1"/>
        <end position="20"/>
    </location>
</feature>
<comment type="caution">
    <text evidence="6">The sequence shown here is derived from an EMBL/GenBank/DDBJ whole genome shotgun (WGS) entry which is preliminary data.</text>
</comment>
<evidence type="ECO:0000313" key="6">
    <source>
        <dbReference type="EMBL" id="KAK3878115.1"/>
    </source>
</evidence>
<reference evidence="6" key="1">
    <citation type="submission" date="2023-10" db="EMBL/GenBank/DDBJ databases">
        <title>Genome assemblies of two species of porcelain crab, Petrolisthes cinctipes and Petrolisthes manimaculis (Anomura: Porcellanidae).</title>
        <authorList>
            <person name="Angst P."/>
        </authorList>
    </citation>
    <scope>NUCLEOTIDE SEQUENCE</scope>
    <source>
        <strain evidence="6">PB745_01</strain>
        <tissue evidence="6">Gill</tissue>
    </source>
</reference>
<dbReference type="AlphaFoldDB" id="A0AAE1FPP3"/>
<proteinExistence type="predicted"/>
<evidence type="ECO:0000256" key="1">
    <source>
        <dbReference type="ARBA" id="ARBA00022801"/>
    </source>
</evidence>
<dbReference type="GO" id="GO:0046872">
    <property type="term" value="F:metal ion binding"/>
    <property type="evidence" value="ECO:0007669"/>
    <property type="project" value="InterPro"/>
</dbReference>
<dbReference type="Gene3D" id="3.30.1360.180">
    <property type="match status" value="1"/>
</dbReference>
<sequence>MNISAQLLLGALVTVMTGAAINIHKAPTLPDHIDPSTCPPSYTQHPLVLLSMDGFRADFLTRGLTPTLQALADKGVTAPYMKPSFPTITFPNHYTIVTGLFPPSHGIIANKFYDPQFNAEFRLGRPESLKKRWWGGEPIWKTVEKQGKVAATFFWPGSEVDGLQPTYWYHYNESIPYEHRVNKVLSWLELPVESRPSFITLYMHDPDSTGHDFGPNSPQLDEILVKVDSMVKLLIEGLKARSLLACVNLLLVADHGLANTGSEHVINLDQYIPNITNVTTRFWHGTFSRFEPNDENESTKYEMMNALSCKQPEMRVYERELLPIRWHMGRQRRLEGVVLDVDPGYAVGSPQYKSDLGDHGYDNYFGTMNALFVAHGPDLQQKAEVEAFQNVELYNLMCDLLGVEPAPNNGTRGALHHLLASPSPSLPPHPRNLELKVVRVPYEMKEMEQRLTMGDCEGDKDEHRKLVDSLRDASDDPTLISRHLPWGLDTQASNTSLLLLTQPQFVSAYSPELKQPLWTSFSIENVNREGKCEGETGEHCPKWRSDVRLSPQHSATCPSFTSVAAYNISRHPLFPPVFSHDEHKQLPFLLSNALPFSNQLKGRWQELMDFLVKWQQLYGPLNVITGPVFDFDADSLADDITTLSVNKGVVVPTHMFLVVSRCVVWVPSPEDCPHNLIDTLAFVYPQYLPVTNCLDSARFAQEFSARVRDVELITGFRFYPQLSSQDRVRLQVRIHSNIWGRETWHNRLRNNMIINHED</sequence>
<dbReference type="InterPro" id="IPR002591">
    <property type="entry name" value="Phosphodiest/P_Trfase"/>
</dbReference>
<dbReference type="Proteomes" id="UP001286313">
    <property type="component" value="Unassembled WGS sequence"/>
</dbReference>
<dbReference type="InterPro" id="IPR017850">
    <property type="entry name" value="Alkaline_phosphatase_core_sf"/>
</dbReference>
<keyword evidence="7" id="KW-1185">Reference proteome</keyword>
<keyword evidence="3" id="KW-0732">Signal</keyword>
<dbReference type="GO" id="GO:0016529">
    <property type="term" value="C:sarcoplasmic reticulum"/>
    <property type="evidence" value="ECO:0007669"/>
    <property type="project" value="TreeGrafter"/>
</dbReference>
<dbReference type="Pfam" id="PF01223">
    <property type="entry name" value="Endonuclease_NS"/>
    <property type="match status" value="1"/>
</dbReference>
<evidence type="ECO:0000259" key="4">
    <source>
        <dbReference type="SMART" id="SM00477"/>
    </source>
</evidence>
<feature type="chain" id="PRO_5042182069" description="Venom phosphodiesterase 1" evidence="3">
    <location>
        <begin position="21"/>
        <end position="758"/>
    </location>
</feature>
<dbReference type="EMBL" id="JAWQEG010001586">
    <property type="protein sequence ID" value="KAK3878115.1"/>
    <property type="molecule type" value="Genomic_DNA"/>
</dbReference>
<evidence type="ECO:0000259" key="5">
    <source>
        <dbReference type="SMART" id="SM00892"/>
    </source>
</evidence>
<dbReference type="Gene3D" id="3.40.570.10">
    <property type="entry name" value="Extracellular Endonuclease, subunit A"/>
    <property type="match status" value="1"/>
</dbReference>
<evidence type="ECO:0000313" key="7">
    <source>
        <dbReference type="Proteomes" id="UP001286313"/>
    </source>
</evidence>
<organism evidence="6 7">
    <name type="scientific">Petrolisthes cinctipes</name>
    <name type="common">Flat porcelain crab</name>
    <dbReference type="NCBI Taxonomy" id="88211"/>
    <lineage>
        <taxon>Eukaryota</taxon>
        <taxon>Metazoa</taxon>
        <taxon>Ecdysozoa</taxon>
        <taxon>Arthropoda</taxon>
        <taxon>Crustacea</taxon>
        <taxon>Multicrustacea</taxon>
        <taxon>Malacostraca</taxon>
        <taxon>Eumalacostraca</taxon>
        <taxon>Eucarida</taxon>
        <taxon>Decapoda</taxon>
        <taxon>Pleocyemata</taxon>
        <taxon>Anomura</taxon>
        <taxon>Galatheoidea</taxon>
        <taxon>Porcellanidae</taxon>
        <taxon>Petrolisthes</taxon>
    </lineage>
</organism>
<evidence type="ECO:0000256" key="3">
    <source>
        <dbReference type="SAM" id="SignalP"/>
    </source>
</evidence>
<name>A0AAE1FPP3_PETCI</name>
<dbReference type="Gene3D" id="3.40.720.10">
    <property type="entry name" value="Alkaline Phosphatase, subunit A"/>
    <property type="match status" value="1"/>
</dbReference>
<dbReference type="InterPro" id="IPR020821">
    <property type="entry name" value="ENPP1-3/EXOG-like_nuc-like"/>
</dbReference>
<dbReference type="GO" id="GO:0016787">
    <property type="term" value="F:hydrolase activity"/>
    <property type="evidence" value="ECO:0007669"/>
    <property type="project" value="UniProtKB-KW"/>
</dbReference>
<dbReference type="PANTHER" id="PTHR10151">
    <property type="entry name" value="ECTONUCLEOTIDE PYROPHOSPHATASE/PHOSPHODIESTERASE"/>
    <property type="match status" value="1"/>
</dbReference>
<accession>A0AAE1FPP3</accession>
<dbReference type="InterPro" id="IPR044925">
    <property type="entry name" value="His-Me_finger_sf"/>
</dbReference>
<keyword evidence="2" id="KW-0325">Glycoprotein</keyword>
<dbReference type="InterPro" id="IPR001604">
    <property type="entry name" value="Endo_G_ENPP1-like_dom"/>
</dbReference>
<dbReference type="Pfam" id="PF01663">
    <property type="entry name" value="Phosphodiest"/>
    <property type="match status" value="1"/>
</dbReference>
<protein>
    <recommendedName>
        <fullName evidence="8">Venom phosphodiesterase 1</fullName>
    </recommendedName>
</protein>